<sequence>MQELSESGAVNRFDTTLAHLNNPLVRALAWSCFAPPLLNAITLNNGETVFCPELELTAQREQWLNNLDKNPEPLQDYLSQSQTSRRLGLQYEALWHFFLDNDPQTELLGHNIPVRDAQGRSLGEFDILYRDRISKDVFHLELAVKFFLELEQPLTTDPLSRWLGPNSADRLDRKLARLRDHQFPLAQTPEGRSALYQFGVSEVKPQLKMGGILFYRSDNKQKNSALHPQHLHGRWQHLKQFTENSERWALLQKPDWLSASELQRQALPTDIDQRVERRPTMLINPQGERIFVVANDWPESAL</sequence>
<proteinExistence type="predicted"/>
<accession>A0A927GW14</accession>
<dbReference type="Proteomes" id="UP000610558">
    <property type="component" value="Unassembled WGS sequence"/>
</dbReference>
<organism evidence="1 2">
    <name type="scientific">Spongiibacter pelagi</name>
    <dbReference type="NCBI Taxonomy" id="2760804"/>
    <lineage>
        <taxon>Bacteria</taxon>
        <taxon>Pseudomonadati</taxon>
        <taxon>Pseudomonadota</taxon>
        <taxon>Gammaproteobacteria</taxon>
        <taxon>Cellvibrionales</taxon>
        <taxon>Spongiibacteraceae</taxon>
        <taxon>Spongiibacter</taxon>
    </lineage>
</organism>
<protein>
    <submittedName>
        <fullName evidence="1">DUF1853 family protein</fullName>
    </submittedName>
</protein>
<dbReference type="AlphaFoldDB" id="A0A927GW14"/>
<evidence type="ECO:0000313" key="1">
    <source>
        <dbReference type="EMBL" id="MBD2858980.1"/>
    </source>
</evidence>
<evidence type="ECO:0000313" key="2">
    <source>
        <dbReference type="Proteomes" id="UP000610558"/>
    </source>
</evidence>
<comment type="caution">
    <text evidence="1">The sequence shown here is derived from an EMBL/GenBank/DDBJ whole genome shotgun (WGS) entry which is preliminary data.</text>
</comment>
<dbReference type="EMBL" id="JACXLD010000004">
    <property type="protein sequence ID" value="MBD2858980.1"/>
    <property type="molecule type" value="Genomic_DNA"/>
</dbReference>
<gene>
    <name evidence="1" type="ORF">IB286_08140</name>
</gene>
<name>A0A927GW14_9GAMM</name>
<dbReference type="Pfam" id="PF08907">
    <property type="entry name" value="DUF1853"/>
    <property type="match status" value="1"/>
</dbReference>
<reference evidence="1" key="1">
    <citation type="submission" date="2020-09" db="EMBL/GenBank/DDBJ databases">
        <authorList>
            <person name="Yoon J.-W."/>
        </authorList>
    </citation>
    <scope>NUCLEOTIDE SEQUENCE</scope>
    <source>
        <strain evidence="1">KMU-158</strain>
    </source>
</reference>
<keyword evidence="2" id="KW-1185">Reference proteome</keyword>
<dbReference type="InterPro" id="IPR015003">
    <property type="entry name" value="DUF1853"/>
</dbReference>
<dbReference type="RefSeq" id="WP_190764384.1">
    <property type="nucleotide sequence ID" value="NZ_JACXLD010000004.1"/>
</dbReference>